<accession>A0A2A7UWN8</accession>
<comment type="caution">
    <text evidence="2">The sequence shown here is derived from an EMBL/GenBank/DDBJ whole genome shotgun (WGS) entry which is preliminary data.</text>
</comment>
<dbReference type="EMBL" id="PDEA01000001">
    <property type="protein sequence ID" value="PEH89664.1"/>
    <property type="molecule type" value="Genomic_DNA"/>
</dbReference>
<dbReference type="OrthoDB" id="6876726at2"/>
<dbReference type="GO" id="GO:0051213">
    <property type="term" value="F:dioxygenase activity"/>
    <property type="evidence" value="ECO:0007669"/>
    <property type="project" value="UniProtKB-KW"/>
</dbReference>
<keyword evidence="2" id="KW-0223">Dioxygenase</keyword>
<reference evidence="3" key="1">
    <citation type="submission" date="2017-09" db="EMBL/GenBank/DDBJ databases">
        <title>FDA dAtabase for Regulatory Grade micrObial Sequences (FDA-ARGOS): Supporting development and validation of Infectious Disease Dx tests.</title>
        <authorList>
            <person name="Minogue T."/>
            <person name="Wolcott M."/>
            <person name="Wasieloski L."/>
            <person name="Aguilar W."/>
            <person name="Moore D."/>
            <person name="Tallon L."/>
            <person name="Sadzewicz L."/>
            <person name="Ott S."/>
            <person name="Zhao X."/>
            <person name="Nagaraj S."/>
            <person name="Vavikolanu K."/>
            <person name="Aluvathingal J."/>
            <person name="Nadendla S."/>
            <person name="Sichtig H."/>
        </authorList>
    </citation>
    <scope>NUCLEOTIDE SEQUENCE [LARGE SCALE GENOMIC DNA]</scope>
    <source>
        <strain evidence="3">FDAARGOS_394</strain>
    </source>
</reference>
<dbReference type="STRING" id="1219032.GCA_001515545_00280"/>
<feature type="domain" description="Glyoxalase-like" evidence="1">
    <location>
        <begin position="4"/>
        <end position="126"/>
    </location>
</feature>
<dbReference type="RefSeq" id="WP_066532702.1">
    <property type="nucleotide sequence ID" value="NZ_PDEA01000001.1"/>
</dbReference>
<dbReference type="InterPro" id="IPR041581">
    <property type="entry name" value="Glyoxalase_6"/>
</dbReference>
<dbReference type="SUPFAM" id="SSF54593">
    <property type="entry name" value="Glyoxalase/Bleomycin resistance protein/Dihydroxybiphenyl dioxygenase"/>
    <property type="match status" value="1"/>
</dbReference>
<name>A0A2A7UWN8_COMTR</name>
<protein>
    <submittedName>
        <fullName evidence="2">Glyoxalase/bleomycin resistance/extradiol dioxygenase family protein</fullName>
    </submittedName>
</protein>
<evidence type="ECO:0000259" key="1">
    <source>
        <dbReference type="Pfam" id="PF18029"/>
    </source>
</evidence>
<dbReference type="Proteomes" id="UP000220246">
    <property type="component" value="Unassembled WGS sequence"/>
</dbReference>
<sequence>MKVFVNQFCHDTEGQMQFYATLLGLPELAQRRSPIYRALDAGEAELGFNSEAAYALLSLDDRMPAEAAPAPVTAYATFMLDSPQAVDAAAAQVQALGGGVIKPPYATYYQEWQAVLHDPEQRVFRVSAAVAAAPATPAMAGG</sequence>
<gene>
    <name evidence="2" type="ORF">CRM82_14615</name>
</gene>
<dbReference type="InterPro" id="IPR029068">
    <property type="entry name" value="Glyas_Bleomycin-R_OHBP_Dase"/>
</dbReference>
<evidence type="ECO:0000313" key="2">
    <source>
        <dbReference type="EMBL" id="PEH89664.1"/>
    </source>
</evidence>
<keyword evidence="3" id="KW-1185">Reference proteome</keyword>
<organism evidence="2 3">
    <name type="scientific">Comamonas terrigena</name>
    <dbReference type="NCBI Taxonomy" id="32013"/>
    <lineage>
        <taxon>Bacteria</taxon>
        <taxon>Pseudomonadati</taxon>
        <taxon>Pseudomonadota</taxon>
        <taxon>Betaproteobacteria</taxon>
        <taxon>Burkholderiales</taxon>
        <taxon>Comamonadaceae</taxon>
        <taxon>Comamonas</taxon>
    </lineage>
</organism>
<dbReference type="AlphaFoldDB" id="A0A2A7UWN8"/>
<dbReference type="Pfam" id="PF18029">
    <property type="entry name" value="Glyoxalase_6"/>
    <property type="match status" value="1"/>
</dbReference>
<proteinExistence type="predicted"/>
<evidence type="ECO:0000313" key="3">
    <source>
        <dbReference type="Proteomes" id="UP000220246"/>
    </source>
</evidence>
<keyword evidence="2" id="KW-0560">Oxidoreductase</keyword>
<dbReference type="Gene3D" id="3.10.180.10">
    <property type="entry name" value="2,3-Dihydroxybiphenyl 1,2-Dioxygenase, domain 1"/>
    <property type="match status" value="1"/>
</dbReference>
<dbReference type="GeneID" id="80801855"/>